<name>A0ACB0J6H8_TRIPR</name>
<evidence type="ECO:0000313" key="1">
    <source>
        <dbReference type="EMBL" id="CAJ2639710.1"/>
    </source>
</evidence>
<evidence type="ECO:0000313" key="2">
    <source>
        <dbReference type="Proteomes" id="UP001177021"/>
    </source>
</evidence>
<protein>
    <submittedName>
        <fullName evidence="1">Uncharacterized protein</fullName>
    </submittedName>
</protein>
<proteinExistence type="predicted"/>
<gene>
    <name evidence="1" type="ORF">MILVUS5_LOCUS9691</name>
</gene>
<accession>A0ACB0J6H8</accession>
<comment type="caution">
    <text evidence="1">The sequence shown here is derived from an EMBL/GenBank/DDBJ whole genome shotgun (WGS) entry which is preliminary data.</text>
</comment>
<dbReference type="EMBL" id="CASHSV030000024">
    <property type="protein sequence ID" value="CAJ2639710.1"/>
    <property type="molecule type" value="Genomic_DNA"/>
</dbReference>
<sequence length="657" mass="75492">MEVREDSMTSLVAHKEPTFRTAHFLKPIANSIHDELNLNNFNNLNPSSSSCSVFEPKEGSLKINFNGWCYPNPKWVMWVDQLKLKYESVWKKAGIFEPIMSTKSHIMKNQDLVYGVVEKWCSETNTFVFPFGEATITLEDVMVLGGYSLFGSPISKPLKDQEMKEVEKKLKLARSQLYKTKSGAPRTSLWMNNFIDCNDSEIEHEAFLATWLSIFVFPHKKMFVKSCLFPIAIHLARGNTIALATSVLASLYKDLSLFKKQIVDLKKCSDKFPLVLDVNVQSPFYLVQVWVWERFKNLQPQPKLINNLDHVLLRWDMVKALKIENVKLALDLATDYFIWRPYVRYVDKFGMFYPNDEILLPLKKDLDKKILSFVICLRVSELVGFECIEQYLPHRVAMQFGIDQDVPGCVPRLNKTKNIAWKNYCRPLSDTSLYFPSRFSKADVTTRYAKLWKRCASSTKCTPPNAEIPLDFPPLKLVGTVTFGKPCDYGSKTRKGDNIVDDNVPPAFFPTFWNTMPFENSGFIPFDASSSSHPKHNTQTPLISVVEDCNHVLEDVQFNDGDENIEIWFSNDKTCDDIVADVPTRLMLSDNSLEDGLNAERNIDADAPSSLPPSDCQSETRTENYSYLSEESIVEFEQRISRLERMRKELKKARLLH</sequence>
<keyword evidence="2" id="KW-1185">Reference proteome</keyword>
<dbReference type="Proteomes" id="UP001177021">
    <property type="component" value="Unassembled WGS sequence"/>
</dbReference>
<reference evidence="1" key="1">
    <citation type="submission" date="2023-10" db="EMBL/GenBank/DDBJ databases">
        <authorList>
            <person name="Rodriguez Cubillos JULIANA M."/>
            <person name="De Vega J."/>
        </authorList>
    </citation>
    <scope>NUCLEOTIDE SEQUENCE</scope>
</reference>
<organism evidence="1 2">
    <name type="scientific">Trifolium pratense</name>
    <name type="common">Red clover</name>
    <dbReference type="NCBI Taxonomy" id="57577"/>
    <lineage>
        <taxon>Eukaryota</taxon>
        <taxon>Viridiplantae</taxon>
        <taxon>Streptophyta</taxon>
        <taxon>Embryophyta</taxon>
        <taxon>Tracheophyta</taxon>
        <taxon>Spermatophyta</taxon>
        <taxon>Magnoliopsida</taxon>
        <taxon>eudicotyledons</taxon>
        <taxon>Gunneridae</taxon>
        <taxon>Pentapetalae</taxon>
        <taxon>rosids</taxon>
        <taxon>fabids</taxon>
        <taxon>Fabales</taxon>
        <taxon>Fabaceae</taxon>
        <taxon>Papilionoideae</taxon>
        <taxon>50 kb inversion clade</taxon>
        <taxon>NPAAA clade</taxon>
        <taxon>Hologalegina</taxon>
        <taxon>IRL clade</taxon>
        <taxon>Trifolieae</taxon>
        <taxon>Trifolium</taxon>
    </lineage>
</organism>